<proteinExistence type="predicted"/>
<evidence type="ECO:0000313" key="1">
    <source>
        <dbReference type="EMBL" id="MBW0474093.1"/>
    </source>
</evidence>
<organism evidence="1 2">
    <name type="scientific">Austropuccinia psidii MF-1</name>
    <dbReference type="NCBI Taxonomy" id="1389203"/>
    <lineage>
        <taxon>Eukaryota</taxon>
        <taxon>Fungi</taxon>
        <taxon>Dikarya</taxon>
        <taxon>Basidiomycota</taxon>
        <taxon>Pucciniomycotina</taxon>
        <taxon>Pucciniomycetes</taxon>
        <taxon>Pucciniales</taxon>
        <taxon>Sphaerophragmiaceae</taxon>
        <taxon>Austropuccinia</taxon>
    </lineage>
</organism>
<dbReference type="Proteomes" id="UP000765509">
    <property type="component" value="Unassembled WGS sequence"/>
</dbReference>
<dbReference type="EMBL" id="AVOT02003631">
    <property type="protein sequence ID" value="MBW0474093.1"/>
    <property type="molecule type" value="Genomic_DNA"/>
</dbReference>
<reference evidence="1" key="1">
    <citation type="submission" date="2021-03" db="EMBL/GenBank/DDBJ databases">
        <title>Draft genome sequence of rust myrtle Austropuccinia psidii MF-1, a brazilian biotype.</title>
        <authorList>
            <person name="Quecine M.C."/>
            <person name="Pachon D.M.R."/>
            <person name="Bonatelli M.L."/>
            <person name="Correr F.H."/>
            <person name="Franceschini L.M."/>
            <person name="Leite T.F."/>
            <person name="Margarido G.R.A."/>
            <person name="Almeida C.A."/>
            <person name="Ferrarezi J.A."/>
            <person name="Labate C.A."/>
        </authorList>
    </citation>
    <scope>NUCLEOTIDE SEQUENCE</scope>
    <source>
        <strain evidence="1">MF-1</strain>
    </source>
</reference>
<gene>
    <name evidence="1" type="ORF">O181_013808</name>
</gene>
<dbReference type="AlphaFoldDB" id="A0A9Q3BZF6"/>
<sequence length="130" mass="14394">MAANSNIKQNLVSQLFIEHSINTSVYESVTSHIFNSAACQIYQALKDRFSFTSLSLVVYHANIIFINSSDPLDNITDEAIAIAVAIQNLENQLGNIDSEMITTLDIYLAVPSMHRLITPAIDTFMVTNLT</sequence>
<name>A0A9Q3BZF6_9BASI</name>
<protein>
    <submittedName>
        <fullName evidence="1">Uncharacterized protein</fullName>
    </submittedName>
</protein>
<keyword evidence="2" id="KW-1185">Reference proteome</keyword>
<comment type="caution">
    <text evidence="1">The sequence shown here is derived from an EMBL/GenBank/DDBJ whole genome shotgun (WGS) entry which is preliminary data.</text>
</comment>
<evidence type="ECO:0000313" key="2">
    <source>
        <dbReference type="Proteomes" id="UP000765509"/>
    </source>
</evidence>
<accession>A0A9Q3BZF6</accession>